<dbReference type="Proteomes" id="UP000054538">
    <property type="component" value="Unassembled WGS sequence"/>
</dbReference>
<feature type="chain" id="PRO_5002209158" description="Transmembrane protein" evidence="3">
    <location>
        <begin position="21"/>
        <end position="209"/>
    </location>
</feature>
<feature type="transmembrane region" description="Helical" evidence="2">
    <location>
        <begin position="123"/>
        <end position="146"/>
    </location>
</feature>
<evidence type="ECO:0000256" key="1">
    <source>
        <dbReference type="SAM" id="MobiDB-lite"/>
    </source>
</evidence>
<keyword evidence="5" id="KW-1185">Reference proteome</keyword>
<dbReference type="HOGENOM" id="CLU_1289065_0_0_1"/>
<evidence type="ECO:0000256" key="2">
    <source>
        <dbReference type="SAM" id="Phobius"/>
    </source>
</evidence>
<reference evidence="5" key="2">
    <citation type="submission" date="2015-01" db="EMBL/GenBank/DDBJ databases">
        <title>Evolutionary Origins and Diversification of the Mycorrhizal Mutualists.</title>
        <authorList>
            <consortium name="DOE Joint Genome Institute"/>
            <consortium name="Mycorrhizal Genomics Consortium"/>
            <person name="Kohler A."/>
            <person name="Kuo A."/>
            <person name="Nagy L.G."/>
            <person name="Floudas D."/>
            <person name="Copeland A."/>
            <person name="Barry K.W."/>
            <person name="Cichocki N."/>
            <person name="Veneault-Fourrey C."/>
            <person name="LaButti K."/>
            <person name="Lindquist E.A."/>
            <person name="Lipzen A."/>
            <person name="Lundell T."/>
            <person name="Morin E."/>
            <person name="Murat C."/>
            <person name="Riley R."/>
            <person name="Ohm R."/>
            <person name="Sun H."/>
            <person name="Tunlid A."/>
            <person name="Henrissat B."/>
            <person name="Grigoriev I.V."/>
            <person name="Hibbett D.S."/>
            <person name="Martin F."/>
        </authorList>
    </citation>
    <scope>NUCLEOTIDE SEQUENCE [LARGE SCALE GENOMIC DNA]</scope>
    <source>
        <strain evidence="5">Ve08.2h10</strain>
    </source>
</reference>
<evidence type="ECO:0000313" key="5">
    <source>
        <dbReference type="Proteomes" id="UP000054538"/>
    </source>
</evidence>
<protein>
    <recommendedName>
        <fullName evidence="6">Transmembrane protein</fullName>
    </recommendedName>
</protein>
<feature type="compositionally biased region" description="Polar residues" evidence="1">
    <location>
        <begin position="26"/>
        <end position="40"/>
    </location>
</feature>
<gene>
    <name evidence="4" type="ORF">PAXRUDRAFT_824447</name>
</gene>
<feature type="non-terminal residue" evidence="4">
    <location>
        <position position="1"/>
    </location>
</feature>
<evidence type="ECO:0008006" key="6">
    <source>
        <dbReference type="Google" id="ProtNLM"/>
    </source>
</evidence>
<keyword evidence="2" id="KW-1133">Transmembrane helix</keyword>
<evidence type="ECO:0000256" key="3">
    <source>
        <dbReference type="SAM" id="SignalP"/>
    </source>
</evidence>
<feature type="transmembrane region" description="Helical" evidence="2">
    <location>
        <begin position="185"/>
        <end position="207"/>
    </location>
</feature>
<keyword evidence="2" id="KW-0812">Transmembrane</keyword>
<dbReference type="InParanoid" id="A0A0D0DUE9"/>
<organism evidence="4 5">
    <name type="scientific">Paxillus rubicundulus Ve08.2h10</name>
    <dbReference type="NCBI Taxonomy" id="930991"/>
    <lineage>
        <taxon>Eukaryota</taxon>
        <taxon>Fungi</taxon>
        <taxon>Dikarya</taxon>
        <taxon>Basidiomycota</taxon>
        <taxon>Agaricomycotina</taxon>
        <taxon>Agaricomycetes</taxon>
        <taxon>Agaricomycetidae</taxon>
        <taxon>Boletales</taxon>
        <taxon>Paxilineae</taxon>
        <taxon>Paxillaceae</taxon>
        <taxon>Paxillus</taxon>
    </lineage>
</organism>
<sequence length="209" mass="20915">MRVLSFIPAFLLAAASFVAAAPTSDTPSADVPSCSSNTAHPTGGNGNDAPLQPVITIIANATTYIQPLSGQLANLQGDSCTPDAVSDIVVQITAIVSTCVAQLQAAAKVDLTGLDLTGLCGTIYGLLTLVLAVLNTLVAIVIFLAGNAVGTVQTVITNLLHAVTDLVGCLNIFVAASLSGVLGPVISLVCGVVELLLSIVVGLNVVLGV</sequence>
<accession>A0A0D0DUE9</accession>
<feature type="transmembrane region" description="Helical" evidence="2">
    <location>
        <begin position="158"/>
        <end position="179"/>
    </location>
</feature>
<keyword evidence="2" id="KW-0472">Membrane</keyword>
<keyword evidence="3" id="KW-0732">Signal</keyword>
<evidence type="ECO:0000313" key="4">
    <source>
        <dbReference type="EMBL" id="KIK97903.1"/>
    </source>
</evidence>
<feature type="region of interest" description="Disordered" evidence="1">
    <location>
        <begin position="26"/>
        <end position="48"/>
    </location>
</feature>
<dbReference type="OrthoDB" id="2668458at2759"/>
<feature type="non-terminal residue" evidence="4">
    <location>
        <position position="209"/>
    </location>
</feature>
<proteinExistence type="predicted"/>
<dbReference type="EMBL" id="KN824915">
    <property type="protein sequence ID" value="KIK97903.1"/>
    <property type="molecule type" value="Genomic_DNA"/>
</dbReference>
<dbReference type="AlphaFoldDB" id="A0A0D0DUE9"/>
<reference evidence="4 5" key="1">
    <citation type="submission" date="2014-04" db="EMBL/GenBank/DDBJ databases">
        <authorList>
            <consortium name="DOE Joint Genome Institute"/>
            <person name="Kuo A."/>
            <person name="Kohler A."/>
            <person name="Jargeat P."/>
            <person name="Nagy L.G."/>
            <person name="Floudas D."/>
            <person name="Copeland A."/>
            <person name="Barry K.W."/>
            <person name="Cichocki N."/>
            <person name="Veneault-Fourrey C."/>
            <person name="LaButti K."/>
            <person name="Lindquist E.A."/>
            <person name="Lipzen A."/>
            <person name="Lundell T."/>
            <person name="Morin E."/>
            <person name="Murat C."/>
            <person name="Sun H."/>
            <person name="Tunlid A."/>
            <person name="Henrissat B."/>
            <person name="Grigoriev I.V."/>
            <person name="Hibbett D.S."/>
            <person name="Martin F."/>
            <person name="Nordberg H.P."/>
            <person name="Cantor M.N."/>
            <person name="Hua S.X."/>
        </authorList>
    </citation>
    <scope>NUCLEOTIDE SEQUENCE [LARGE SCALE GENOMIC DNA]</scope>
    <source>
        <strain evidence="4 5">Ve08.2h10</strain>
    </source>
</reference>
<name>A0A0D0DUE9_9AGAM</name>
<feature type="signal peptide" evidence="3">
    <location>
        <begin position="1"/>
        <end position="20"/>
    </location>
</feature>